<sequence>MSIKSFLKSLGPGLITGTADDDPSSIATFAQAGAKFGLGMLWTVIYLIPLIIVIQEICARIGLLTGSGLGTIIKKKYSRKIVLPLISLLLVANTINVGADIGAMAASASLMFPQISLNIFSIFFTAFIIIAIIMIPYKRYIKILKYLTLSLLTYIVTALIVGGNWYQILIATIVPHVEFTADFATMLVAILGTTISPYLFFWQASEEAEEEVVHHKIKEIGKGKPKVSKKEIKSMGTDTMVGIGFAHLITWAIIVTTAGSLHDNGITEIQSAEQAAKSLEPLVQSFPNSGEIAKSIFAIGIIGTGLLSIPVLATSTAYGLSDTFGWKQGLSQKFGQAKAFYLVIIICGIIGLGMNFLGINPITALIYASVINGVVSVPIIFVVMKLSNDKEILKENTNGRLTNIIGWTTFVIMSISTIIMFITFGI</sequence>
<dbReference type="GO" id="GO:0015086">
    <property type="term" value="F:cadmium ion transmembrane transporter activity"/>
    <property type="evidence" value="ECO:0007669"/>
    <property type="project" value="TreeGrafter"/>
</dbReference>
<dbReference type="RefSeq" id="WP_196818188.1">
    <property type="nucleotide sequence ID" value="NZ_CP012850.1"/>
</dbReference>
<evidence type="ECO:0000313" key="8">
    <source>
        <dbReference type="Proteomes" id="UP000058925"/>
    </source>
</evidence>
<feature type="transmembrane region" description="Helical" evidence="6">
    <location>
        <begin position="119"/>
        <end position="137"/>
    </location>
</feature>
<dbReference type="AlphaFoldDB" id="A0A654LZY8"/>
<feature type="transmembrane region" description="Helical" evidence="6">
    <location>
        <begin position="239"/>
        <end position="261"/>
    </location>
</feature>
<comment type="subcellular location">
    <subcellularLocation>
        <location evidence="1">Membrane</location>
        <topology evidence="1">Multi-pass membrane protein</topology>
    </subcellularLocation>
</comment>
<keyword evidence="2" id="KW-0813">Transport</keyword>
<evidence type="ECO:0000313" key="7">
    <source>
        <dbReference type="EMBL" id="ALI35789.1"/>
    </source>
</evidence>
<dbReference type="Pfam" id="PF01566">
    <property type="entry name" value="Nramp"/>
    <property type="match status" value="1"/>
</dbReference>
<keyword evidence="5 6" id="KW-0472">Membrane</keyword>
<feature type="transmembrane region" description="Helical" evidence="6">
    <location>
        <begin position="81"/>
        <end position="99"/>
    </location>
</feature>
<keyword evidence="3 6" id="KW-0812">Transmembrane</keyword>
<proteinExistence type="predicted"/>
<evidence type="ECO:0000256" key="2">
    <source>
        <dbReference type="ARBA" id="ARBA00022448"/>
    </source>
</evidence>
<feature type="transmembrane region" description="Helical" evidence="6">
    <location>
        <begin position="364"/>
        <end position="383"/>
    </location>
</feature>
<dbReference type="OrthoDB" id="211791at2157"/>
<dbReference type="GO" id="GO:0005886">
    <property type="term" value="C:plasma membrane"/>
    <property type="evidence" value="ECO:0007669"/>
    <property type="project" value="TreeGrafter"/>
</dbReference>
<name>A0A654LZY8_9ARCH</name>
<dbReference type="EMBL" id="CP012850">
    <property type="protein sequence ID" value="ALI35789.1"/>
    <property type="molecule type" value="Genomic_DNA"/>
</dbReference>
<keyword evidence="4 6" id="KW-1133">Transmembrane helix</keyword>
<feature type="transmembrane region" description="Helical" evidence="6">
    <location>
        <begin position="296"/>
        <end position="318"/>
    </location>
</feature>
<organism evidence="7 8">
    <name type="scientific">Candidatus Nitrosocosmicus oleophilus</name>
    <dbReference type="NCBI Taxonomy" id="1353260"/>
    <lineage>
        <taxon>Archaea</taxon>
        <taxon>Nitrososphaerota</taxon>
        <taxon>Nitrososphaeria</taxon>
        <taxon>Nitrososphaerales</taxon>
        <taxon>Nitrososphaeraceae</taxon>
        <taxon>Candidatus Nitrosocosmicus</taxon>
    </lineage>
</organism>
<gene>
    <name evidence="7" type="primary">mntH</name>
    <name evidence="7" type="ORF">NMY3_01586</name>
</gene>
<evidence type="ECO:0000256" key="6">
    <source>
        <dbReference type="SAM" id="Phobius"/>
    </source>
</evidence>
<dbReference type="PANTHER" id="PTHR11706">
    <property type="entry name" value="SOLUTE CARRIER PROTEIN FAMILY 11 MEMBER"/>
    <property type="match status" value="1"/>
</dbReference>
<feature type="transmembrane region" description="Helical" evidence="6">
    <location>
        <begin position="149"/>
        <end position="171"/>
    </location>
</feature>
<dbReference type="GO" id="GO:0034755">
    <property type="term" value="P:iron ion transmembrane transport"/>
    <property type="evidence" value="ECO:0007669"/>
    <property type="project" value="TreeGrafter"/>
</dbReference>
<dbReference type="Proteomes" id="UP000058925">
    <property type="component" value="Chromosome"/>
</dbReference>
<evidence type="ECO:0000256" key="1">
    <source>
        <dbReference type="ARBA" id="ARBA00004141"/>
    </source>
</evidence>
<feature type="transmembrane region" description="Helical" evidence="6">
    <location>
        <begin position="404"/>
        <end position="424"/>
    </location>
</feature>
<evidence type="ECO:0000256" key="3">
    <source>
        <dbReference type="ARBA" id="ARBA00022692"/>
    </source>
</evidence>
<accession>A0A654LZY8</accession>
<dbReference type="GeneID" id="60421623"/>
<keyword evidence="8" id="KW-1185">Reference proteome</keyword>
<reference evidence="8" key="1">
    <citation type="submission" date="2015-10" db="EMBL/GenBank/DDBJ databases">
        <title>Niche specialization of a soil ammonia-oxidizing archaeon, Candidatus Nitrosocosmicus oleophilus.</title>
        <authorList>
            <person name="Jung M.-Y."/>
            <person name="Rhee S.-K."/>
        </authorList>
    </citation>
    <scope>NUCLEOTIDE SEQUENCE [LARGE SCALE GENOMIC DNA]</scope>
    <source>
        <strain evidence="8">MY3</strain>
    </source>
</reference>
<dbReference type="PANTHER" id="PTHR11706:SF33">
    <property type="entry name" value="NATURAL RESISTANCE-ASSOCIATED MACROPHAGE PROTEIN 2"/>
    <property type="match status" value="1"/>
</dbReference>
<feature type="transmembrane region" description="Helical" evidence="6">
    <location>
        <begin position="339"/>
        <end position="358"/>
    </location>
</feature>
<dbReference type="KEGG" id="taa:NMY3_01586"/>
<evidence type="ECO:0000256" key="5">
    <source>
        <dbReference type="ARBA" id="ARBA00023136"/>
    </source>
</evidence>
<evidence type="ECO:0000256" key="4">
    <source>
        <dbReference type="ARBA" id="ARBA00022989"/>
    </source>
</evidence>
<feature type="transmembrane region" description="Helical" evidence="6">
    <location>
        <begin position="183"/>
        <end position="201"/>
    </location>
</feature>
<protein>
    <submittedName>
        <fullName evidence="7">Divalent metal cation transporter MntH</fullName>
    </submittedName>
</protein>
<dbReference type="InterPro" id="IPR001046">
    <property type="entry name" value="NRAMP_fam"/>
</dbReference>
<dbReference type="GO" id="GO:0005384">
    <property type="term" value="F:manganese ion transmembrane transporter activity"/>
    <property type="evidence" value="ECO:0007669"/>
    <property type="project" value="TreeGrafter"/>
</dbReference>